<dbReference type="InParanoid" id="I3MJG6"/>
<dbReference type="GeneTree" id="ENSGT01120000271834"/>
<evidence type="ECO:0000259" key="13">
    <source>
        <dbReference type="PROSITE" id="PS50262"/>
    </source>
</evidence>
<dbReference type="FunFam" id="1.20.1070.10:FF:000004">
    <property type="entry name" value="Olfactory receptor"/>
    <property type="match status" value="1"/>
</dbReference>
<comment type="similarity">
    <text evidence="11">Belongs to the G-protein coupled receptor 1 family.</text>
</comment>
<reference evidence="15" key="1">
    <citation type="submission" date="2011-11" db="EMBL/GenBank/DDBJ databases">
        <title>The Draft Genome of Spermophilus tridecemlineatus.</title>
        <authorList>
            <consortium name="The Broad Institute Genome Assembly &amp; Analysis Group"/>
            <consortium name="Computational R&amp;D Group"/>
            <consortium name="and Sequencing Platform"/>
            <person name="Di Palma F."/>
            <person name="Alfoldi J."/>
            <person name="Johnson J."/>
            <person name="Berlin A."/>
            <person name="Gnerre S."/>
            <person name="Jaffe D."/>
            <person name="MacCallum I."/>
            <person name="Young S."/>
            <person name="Walker B.J."/>
            <person name="Lindblad-Toh K."/>
        </authorList>
    </citation>
    <scope>NUCLEOTIDE SEQUENCE [LARGE SCALE GENOMIC DNA]</scope>
</reference>
<evidence type="ECO:0000256" key="9">
    <source>
        <dbReference type="ARBA" id="ARBA00023170"/>
    </source>
</evidence>
<dbReference type="GO" id="GO:0005886">
    <property type="term" value="C:plasma membrane"/>
    <property type="evidence" value="ECO:0007669"/>
    <property type="project" value="UniProtKB-SubCell"/>
</dbReference>
<dbReference type="PROSITE" id="PS00237">
    <property type="entry name" value="G_PROTEIN_RECEP_F1_1"/>
    <property type="match status" value="1"/>
</dbReference>
<keyword evidence="8 12" id="KW-0472">Membrane</keyword>
<evidence type="ECO:0000256" key="8">
    <source>
        <dbReference type="ARBA" id="ARBA00023136"/>
    </source>
</evidence>
<dbReference type="GO" id="GO:0004930">
    <property type="term" value="F:G protein-coupled receptor activity"/>
    <property type="evidence" value="ECO:0007669"/>
    <property type="project" value="UniProtKB-KW"/>
</dbReference>
<evidence type="ECO:0000256" key="5">
    <source>
        <dbReference type="ARBA" id="ARBA00022725"/>
    </source>
</evidence>
<keyword evidence="2 12" id="KW-1003">Cell membrane</keyword>
<evidence type="ECO:0000256" key="10">
    <source>
        <dbReference type="ARBA" id="ARBA00023224"/>
    </source>
</evidence>
<dbReference type="InterPro" id="IPR017452">
    <property type="entry name" value="GPCR_Rhodpsn_7TM"/>
</dbReference>
<organism evidence="14 15">
    <name type="scientific">Ictidomys tridecemlineatus</name>
    <name type="common">Thirteen-lined ground squirrel</name>
    <name type="synonym">Spermophilus tridecemlineatus</name>
    <dbReference type="NCBI Taxonomy" id="43179"/>
    <lineage>
        <taxon>Eukaryota</taxon>
        <taxon>Metazoa</taxon>
        <taxon>Chordata</taxon>
        <taxon>Craniata</taxon>
        <taxon>Vertebrata</taxon>
        <taxon>Euteleostomi</taxon>
        <taxon>Mammalia</taxon>
        <taxon>Eutheria</taxon>
        <taxon>Euarchontoglires</taxon>
        <taxon>Glires</taxon>
        <taxon>Rodentia</taxon>
        <taxon>Sciuromorpha</taxon>
        <taxon>Sciuridae</taxon>
        <taxon>Xerinae</taxon>
        <taxon>Marmotini</taxon>
        <taxon>Ictidomys</taxon>
    </lineage>
</organism>
<proteinExistence type="inferred from homology"/>
<dbReference type="SUPFAM" id="SSF81321">
    <property type="entry name" value="Family A G protein-coupled receptor-like"/>
    <property type="match status" value="1"/>
</dbReference>
<name>I3MJG6_ICTTR</name>
<comment type="subcellular location">
    <subcellularLocation>
        <location evidence="1 12">Cell membrane</location>
        <topology evidence="1 12">Multi-pass membrane protein</topology>
    </subcellularLocation>
</comment>
<feature type="transmembrane region" description="Helical" evidence="12">
    <location>
        <begin position="201"/>
        <end position="225"/>
    </location>
</feature>
<keyword evidence="7 11" id="KW-0297">G-protein coupled receptor</keyword>
<evidence type="ECO:0000256" key="7">
    <source>
        <dbReference type="ARBA" id="ARBA00023040"/>
    </source>
</evidence>
<sequence>MTKDNHSLTTEFILMGFTDNPNLKSFLFVVFSAIYLVTMVGNLGLVALIYMERRLHTPMYIFLGNLALMDSLCSCAVTPKMLENFFSEESRMSLYECMAQFYFLCLAETTDCFLLAAMAYDRYVAICRPLQYHTLMSKKLCIQLTTGTYIGGNLHPMVEVGLLLRLAFCGSHQINHFFCDVLPLYRLSCVDPYINELMLFILARSILIFTIAIVLISYFYILFTIFTMKSKKGRGKALSTCASHFLSVSIFYGSLLFLYARSSTVNEEDKDIPVAIFYTLVVPLLNPFVYTLRNKEVINIMKRILKNDFFSLSLSLSLSISISISISSLSPLPGNVLSYSAPLFSFLMIFYTISNPEK</sequence>
<feature type="transmembrane region" description="Helical" evidence="12">
    <location>
        <begin position="272"/>
        <end position="289"/>
    </location>
</feature>
<dbReference type="PROSITE" id="PS50262">
    <property type="entry name" value="G_PROTEIN_RECEP_F1_2"/>
    <property type="match status" value="1"/>
</dbReference>
<keyword evidence="4 11" id="KW-0812">Transmembrane</keyword>
<evidence type="ECO:0000256" key="1">
    <source>
        <dbReference type="ARBA" id="ARBA00004651"/>
    </source>
</evidence>
<dbReference type="EMBL" id="AGTP01126173">
    <property type="status" value="NOT_ANNOTATED_CDS"/>
    <property type="molecule type" value="Genomic_DNA"/>
</dbReference>
<reference evidence="14" key="2">
    <citation type="submission" date="2025-08" db="UniProtKB">
        <authorList>
            <consortium name="Ensembl"/>
        </authorList>
    </citation>
    <scope>IDENTIFICATION</scope>
</reference>
<keyword evidence="10 11" id="KW-0807">Transducer</keyword>
<evidence type="ECO:0000256" key="4">
    <source>
        <dbReference type="ARBA" id="ARBA00022692"/>
    </source>
</evidence>
<keyword evidence="9 11" id="KW-0675">Receptor</keyword>
<feature type="domain" description="G-protein coupled receptors family 1 profile" evidence="13">
    <location>
        <begin position="41"/>
        <end position="290"/>
    </location>
</feature>
<keyword evidence="3 12" id="KW-0716">Sensory transduction</keyword>
<feature type="transmembrane region" description="Helical" evidence="12">
    <location>
        <begin position="309"/>
        <end position="330"/>
    </location>
</feature>
<evidence type="ECO:0000256" key="11">
    <source>
        <dbReference type="RuleBase" id="RU000688"/>
    </source>
</evidence>
<dbReference type="InterPro" id="IPR000725">
    <property type="entry name" value="Olfact_rcpt"/>
</dbReference>
<feature type="transmembrane region" description="Helical" evidence="12">
    <location>
        <begin position="25"/>
        <end position="48"/>
    </location>
</feature>
<feature type="transmembrane region" description="Helical" evidence="12">
    <location>
        <begin position="237"/>
        <end position="260"/>
    </location>
</feature>
<dbReference type="AlphaFoldDB" id="I3MJG6"/>
<evidence type="ECO:0000256" key="2">
    <source>
        <dbReference type="ARBA" id="ARBA00022475"/>
    </source>
</evidence>
<evidence type="ECO:0000313" key="14">
    <source>
        <dbReference type="Ensembl" id="ENSSTOP00000011291.3"/>
    </source>
</evidence>
<evidence type="ECO:0000256" key="6">
    <source>
        <dbReference type="ARBA" id="ARBA00022989"/>
    </source>
</evidence>
<evidence type="ECO:0000256" key="3">
    <source>
        <dbReference type="ARBA" id="ARBA00022606"/>
    </source>
</evidence>
<dbReference type="HOGENOM" id="CLU_012526_1_0_1"/>
<dbReference type="Pfam" id="PF13853">
    <property type="entry name" value="7tm_4"/>
    <property type="match status" value="1"/>
</dbReference>
<protein>
    <recommendedName>
        <fullName evidence="12">Olfactory receptor</fullName>
    </recommendedName>
</protein>
<reference evidence="14" key="3">
    <citation type="submission" date="2025-09" db="UniProtKB">
        <authorList>
            <consortium name="Ensembl"/>
        </authorList>
    </citation>
    <scope>IDENTIFICATION</scope>
</reference>
<feature type="transmembrane region" description="Helical" evidence="12">
    <location>
        <begin position="336"/>
        <end position="353"/>
    </location>
</feature>
<dbReference type="InterPro" id="IPR000276">
    <property type="entry name" value="GPCR_Rhodpsn"/>
</dbReference>
<keyword evidence="6 12" id="KW-1133">Transmembrane helix</keyword>
<dbReference type="STRING" id="43179.ENSSTOP00000011291"/>
<accession>I3MJG6</accession>
<keyword evidence="15" id="KW-1185">Reference proteome</keyword>
<dbReference type="eggNOG" id="KOG3656">
    <property type="taxonomic scope" value="Eukaryota"/>
</dbReference>
<dbReference type="PRINTS" id="PR00237">
    <property type="entry name" value="GPCRRHODOPSN"/>
</dbReference>
<dbReference type="PANTHER" id="PTHR48018">
    <property type="entry name" value="OLFACTORY RECEPTOR"/>
    <property type="match status" value="1"/>
</dbReference>
<dbReference type="FunCoup" id="I3MJG6">
    <property type="interactions" value="589"/>
</dbReference>
<feature type="transmembrane region" description="Helical" evidence="12">
    <location>
        <begin position="99"/>
        <end position="120"/>
    </location>
</feature>
<keyword evidence="5 12" id="KW-0552">Olfaction</keyword>
<dbReference type="PRINTS" id="PR00245">
    <property type="entry name" value="OLFACTORYR"/>
</dbReference>
<dbReference type="Gene3D" id="1.20.1070.10">
    <property type="entry name" value="Rhodopsin 7-helix transmembrane proteins"/>
    <property type="match status" value="1"/>
</dbReference>
<evidence type="ECO:0000256" key="12">
    <source>
        <dbReference type="RuleBase" id="RU363047"/>
    </source>
</evidence>
<dbReference type="Ensembl" id="ENSSTOT00000012599.3">
    <property type="protein sequence ID" value="ENSSTOP00000011291.3"/>
    <property type="gene ID" value="ENSSTOG00000012597.3"/>
</dbReference>
<evidence type="ECO:0000313" key="15">
    <source>
        <dbReference type="Proteomes" id="UP000005215"/>
    </source>
</evidence>
<dbReference type="Proteomes" id="UP000005215">
    <property type="component" value="Unassembled WGS sequence"/>
</dbReference>
<dbReference type="GO" id="GO:0004984">
    <property type="term" value="F:olfactory receptor activity"/>
    <property type="evidence" value="ECO:0007669"/>
    <property type="project" value="InterPro"/>
</dbReference>